<comment type="cofactor">
    <cofactor evidence="1">
        <name>Mn(2+)</name>
        <dbReference type="ChEBI" id="CHEBI:29035"/>
    </cofactor>
</comment>
<dbReference type="InterPro" id="IPR048307">
    <property type="entry name" value="STT3_N"/>
</dbReference>
<keyword evidence="22" id="KW-1185">Reference proteome</keyword>
<proteinExistence type="inferred from homology"/>
<dbReference type="InterPro" id="IPR003674">
    <property type="entry name" value="Oligo_trans_STT3"/>
</dbReference>
<comment type="cofactor">
    <cofactor evidence="2">
        <name>Mg(2+)</name>
        <dbReference type="ChEBI" id="CHEBI:18420"/>
    </cofactor>
</comment>
<accession>A0A085MKZ4</accession>
<feature type="transmembrane region" description="Helical" evidence="17">
    <location>
        <begin position="210"/>
        <end position="230"/>
    </location>
</feature>
<feature type="transmembrane region" description="Helical" evidence="17">
    <location>
        <begin position="390"/>
        <end position="409"/>
    </location>
</feature>
<organism evidence="20 22">
    <name type="scientific">Trichuris suis</name>
    <name type="common">pig whipworm</name>
    <dbReference type="NCBI Taxonomy" id="68888"/>
    <lineage>
        <taxon>Eukaryota</taxon>
        <taxon>Metazoa</taxon>
        <taxon>Ecdysozoa</taxon>
        <taxon>Nematoda</taxon>
        <taxon>Enoplea</taxon>
        <taxon>Dorylaimia</taxon>
        <taxon>Trichinellida</taxon>
        <taxon>Trichuridae</taxon>
        <taxon>Trichuris</taxon>
    </lineage>
</organism>
<evidence type="ECO:0000256" key="10">
    <source>
        <dbReference type="ARBA" id="ARBA00022723"/>
    </source>
</evidence>
<evidence type="ECO:0000256" key="17">
    <source>
        <dbReference type="SAM" id="Phobius"/>
    </source>
</evidence>
<keyword evidence="10" id="KW-0479">Metal-binding</keyword>
<dbReference type="Pfam" id="PF21436">
    <property type="entry name" value="STT3-PglB_core"/>
    <property type="match status" value="1"/>
</dbReference>
<keyword evidence="8" id="KW-0808">Transferase</keyword>
<dbReference type="GO" id="GO:0016020">
    <property type="term" value="C:membrane"/>
    <property type="evidence" value="ECO:0007669"/>
    <property type="project" value="InterPro"/>
</dbReference>
<evidence type="ECO:0000256" key="6">
    <source>
        <dbReference type="ARBA" id="ARBA00012605"/>
    </source>
</evidence>
<keyword evidence="14" id="KW-0464">Manganese</keyword>
<protein>
    <recommendedName>
        <fullName evidence="6">dolichyl-diphosphooligosaccharide--protein glycotransferase</fullName>
        <ecNumber evidence="6">2.4.99.18</ecNumber>
    </recommendedName>
</protein>
<feature type="transmembrane region" description="Helical" evidence="17">
    <location>
        <begin position="84"/>
        <end position="104"/>
    </location>
</feature>
<evidence type="ECO:0000256" key="14">
    <source>
        <dbReference type="ARBA" id="ARBA00023211"/>
    </source>
</evidence>
<dbReference type="InterPro" id="IPR048999">
    <property type="entry name" value="STT3-PglB_core"/>
</dbReference>
<dbReference type="GO" id="GO:0004579">
    <property type="term" value="F:dolichyl-diphosphooligosaccharide-protein glycotransferase activity"/>
    <property type="evidence" value="ECO:0007669"/>
    <property type="project" value="UniProtKB-EC"/>
</dbReference>
<feature type="transmembrane region" description="Helical" evidence="17">
    <location>
        <begin position="116"/>
        <end position="134"/>
    </location>
</feature>
<evidence type="ECO:0000256" key="9">
    <source>
        <dbReference type="ARBA" id="ARBA00022692"/>
    </source>
</evidence>
<evidence type="ECO:0000256" key="8">
    <source>
        <dbReference type="ARBA" id="ARBA00022679"/>
    </source>
</evidence>
<dbReference type="PANTHER" id="PTHR13872">
    <property type="entry name" value="DOLICHYL-DIPHOSPHOOLIGOSACCHARIDE--PROTEIN GLYCOSYLTRANSFERASE SUBUNIT"/>
    <property type="match status" value="1"/>
</dbReference>
<evidence type="ECO:0000256" key="7">
    <source>
        <dbReference type="ARBA" id="ARBA00022676"/>
    </source>
</evidence>
<dbReference type="Proteomes" id="UP000030758">
    <property type="component" value="Unassembled WGS sequence"/>
</dbReference>
<dbReference type="Pfam" id="PF02516">
    <property type="entry name" value="STT3"/>
    <property type="match status" value="1"/>
</dbReference>
<keyword evidence="12 17" id="KW-1133">Transmembrane helix</keyword>
<keyword evidence="11" id="KW-0460">Magnesium</keyword>
<feature type="transmembrane region" description="Helical" evidence="17">
    <location>
        <begin position="269"/>
        <end position="287"/>
    </location>
</feature>
<dbReference type="PANTHER" id="PTHR13872:SF1">
    <property type="entry name" value="DOLICHYL-DIPHOSPHOOLIGOSACCHARIDE--PROTEIN GLYCOSYLTRANSFERASE SUBUNIT STT3B"/>
    <property type="match status" value="1"/>
</dbReference>
<feature type="domain" description="Oligosaccharyl transferase STT3 N-terminal" evidence="18">
    <location>
        <begin position="21"/>
        <end position="418"/>
    </location>
</feature>
<dbReference type="GO" id="GO:0012505">
    <property type="term" value="C:endomembrane system"/>
    <property type="evidence" value="ECO:0007669"/>
    <property type="project" value="UniProtKB-SubCell"/>
</dbReference>
<dbReference type="UniPathway" id="UPA00378"/>
<evidence type="ECO:0000256" key="13">
    <source>
        <dbReference type="ARBA" id="ARBA00023136"/>
    </source>
</evidence>
<evidence type="ECO:0000256" key="5">
    <source>
        <dbReference type="ARBA" id="ARBA00010810"/>
    </source>
</evidence>
<evidence type="ECO:0000256" key="11">
    <source>
        <dbReference type="ARBA" id="ARBA00022842"/>
    </source>
</evidence>
<comment type="pathway">
    <text evidence="4">Protein modification; protein glycosylation.</text>
</comment>
<feature type="transmembrane region" description="Helical" evidence="17">
    <location>
        <begin position="21"/>
        <end position="42"/>
    </location>
</feature>
<dbReference type="GO" id="GO:0018279">
    <property type="term" value="P:protein N-linked glycosylation via asparagine"/>
    <property type="evidence" value="ECO:0007669"/>
    <property type="project" value="TreeGrafter"/>
</dbReference>
<evidence type="ECO:0000256" key="15">
    <source>
        <dbReference type="ARBA" id="ARBA00048829"/>
    </source>
</evidence>
<dbReference type="EC" id="2.4.99.18" evidence="6"/>
<evidence type="ECO:0000259" key="18">
    <source>
        <dbReference type="Pfam" id="PF02516"/>
    </source>
</evidence>
<dbReference type="GO" id="GO:0043687">
    <property type="term" value="P:post-translational protein modification"/>
    <property type="evidence" value="ECO:0007669"/>
    <property type="project" value="TreeGrafter"/>
</dbReference>
<comment type="similarity">
    <text evidence="5">Belongs to the STT3 family.</text>
</comment>
<dbReference type="Gene3D" id="3.40.50.12610">
    <property type="match status" value="1"/>
</dbReference>
<dbReference type="AlphaFoldDB" id="A0A085MKZ4"/>
<dbReference type="GO" id="GO:0046872">
    <property type="term" value="F:metal ion binding"/>
    <property type="evidence" value="ECO:0007669"/>
    <property type="project" value="UniProtKB-KW"/>
</dbReference>
<sequence>MKYQRCKNSATSAGWKHLVTVTVLIIVWLVGFSSRLFSVIRFESIIHEFDPWFNYRSTRYMVENGYYKFLNWFDERAWYPLGRIVGGTVYPGLMLTSGFIHHLLHTFNIPIHIREICVFLAPFFSGLTAIATFLLTQELWSHGAGLFAAAFIAIAPGYISRSVAGSYDNEGIAIFALQMTYFLWIRSVKTGSIFWATLTALFYAYMVSAWGGYVFIINLIPLHVLVLLIMGRFNWRIYIAYNVFFTLGLILSMQTPFVGFQPVRTSEHMAAIGVFGLINGYAAVRYLQSVLLKQTFRRVLYGLLVATVVIGFFAIVHLTYAGVIAPWSGRFYSLWDTEYARIHIPIISSVSEHQPTTWFAFFFDLHILVASFPAGLYLCIKELNDERIFVILYAMTSVYFAGVMIRLMLTLTPVVCMLSGITFSCIFERYLRDETADQTFVVHSFNRPKTSTTEQSLKGKDKTMYDKAGKLKKPSKIGNAEAREQQLVAEDEFSSNLKTLVSLAFLTLLAMFVIHCTWVTSNAYSSPSVVLATHSNDGSRNILDDFREAYYWLSQNTADQARIMSWWDYGYQIAGMANRTTLVDNNTWNNSHIALASIGYVGKAMSSNESEAYKIMRALDVDYVLVIFGGLIGYSGDDINKFLWMVRIAEGEHPKEIHESDYFTEDGDFRVDNLGSPTLLNCLMYKLSFFRFGEVQVVIMLILAYANIICIFVLAQTSLHSPPGFDRTRGVEIGNKNFNLNYLEEAFTSENWLVRIYKVKDLANRYTIPYGNRIIKLKRPTSYGKASTKGRGQFIKGHQIKRSKRRKTTSP</sequence>
<feature type="transmembrane region" description="Helical" evidence="17">
    <location>
        <begin position="181"/>
        <end position="204"/>
    </location>
</feature>
<evidence type="ECO:0000259" key="19">
    <source>
        <dbReference type="Pfam" id="PF21436"/>
    </source>
</evidence>
<comment type="subcellular location">
    <subcellularLocation>
        <location evidence="3">Endomembrane system</location>
        <topology evidence="3">Multi-pass membrane protein</topology>
    </subcellularLocation>
</comment>
<name>A0A085MKZ4_9BILA</name>
<feature type="region of interest" description="Disordered" evidence="16">
    <location>
        <begin position="782"/>
        <end position="811"/>
    </location>
</feature>
<keyword evidence="13 17" id="KW-0472">Membrane</keyword>
<evidence type="ECO:0000256" key="12">
    <source>
        <dbReference type="ARBA" id="ARBA00022989"/>
    </source>
</evidence>
<keyword evidence="9 17" id="KW-0812">Transmembrane</keyword>
<gene>
    <name evidence="20" type="ORF">M513_01123</name>
    <name evidence="21" type="ORF">M514_01123</name>
</gene>
<feature type="transmembrane region" description="Helical" evidence="17">
    <location>
        <begin position="299"/>
        <end position="325"/>
    </location>
</feature>
<evidence type="ECO:0000313" key="21">
    <source>
        <dbReference type="EMBL" id="KFD70935.1"/>
    </source>
</evidence>
<keyword evidence="7" id="KW-0328">Glycosyltransferase</keyword>
<evidence type="ECO:0000256" key="2">
    <source>
        <dbReference type="ARBA" id="ARBA00001946"/>
    </source>
</evidence>
<feature type="transmembrane region" description="Helical" evidence="17">
    <location>
        <begin position="500"/>
        <end position="519"/>
    </location>
</feature>
<dbReference type="EMBL" id="KL367485">
    <property type="protein sequence ID" value="KFD70935.1"/>
    <property type="molecule type" value="Genomic_DNA"/>
</dbReference>
<dbReference type="EMBL" id="KL363186">
    <property type="protein sequence ID" value="KFD57890.1"/>
    <property type="molecule type" value="Genomic_DNA"/>
</dbReference>
<feature type="domain" description="STT3/PglB/AglB core" evidence="19">
    <location>
        <begin position="563"/>
        <end position="624"/>
    </location>
</feature>
<comment type="catalytic activity">
    <reaction evidence="15">
        <text>a di-trans,poly-cis-dolichyl diphosphooligosaccharide + L-asparaginyl-[protein] = N(4)-(oligosaccharide-(1-&gt;4)-N-acetyl-beta-D-glucosaminyl-(1-&gt;4)-N-acetyl-beta-D-glucosaminyl)-L-asparaginyl-[protein] + a di-trans,poly-cis-dolichyl diphosphate + H(+)</text>
        <dbReference type="Rhea" id="RHEA:22980"/>
        <dbReference type="Rhea" id="RHEA-COMP:12804"/>
        <dbReference type="Rhea" id="RHEA-COMP:12805"/>
        <dbReference type="Rhea" id="RHEA-COMP:19506"/>
        <dbReference type="Rhea" id="RHEA-COMP:19509"/>
        <dbReference type="ChEBI" id="CHEBI:15378"/>
        <dbReference type="ChEBI" id="CHEBI:50347"/>
        <dbReference type="ChEBI" id="CHEBI:57497"/>
        <dbReference type="ChEBI" id="CHEBI:57570"/>
        <dbReference type="ChEBI" id="CHEBI:132529"/>
        <dbReference type="EC" id="2.4.99.18"/>
    </reaction>
</comment>
<evidence type="ECO:0000256" key="16">
    <source>
        <dbReference type="SAM" id="MobiDB-lite"/>
    </source>
</evidence>
<evidence type="ECO:0000256" key="4">
    <source>
        <dbReference type="ARBA" id="ARBA00004922"/>
    </source>
</evidence>
<reference evidence="20 22" key="1">
    <citation type="journal article" date="2014" name="Nat. Genet.">
        <title>Genome and transcriptome of the porcine whipworm Trichuris suis.</title>
        <authorList>
            <person name="Jex A.R."/>
            <person name="Nejsum P."/>
            <person name="Schwarz E.M."/>
            <person name="Hu L."/>
            <person name="Young N.D."/>
            <person name="Hall R.S."/>
            <person name="Korhonen P.K."/>
            <person name="Liao S."/>
            <person name="Thamsborg S."/>
            <person name="Xia J."/>
            <person name="Xu P."/>
            <person name="Wang S."/>
            <person name="Scheerlinck J.P."/>
            <person name="Hofmann A."/>
            <person name="Sternberg P.W."/>
            <person name="Wang J."/>
            <person name="Gasser R.B."/>
        </authorList>
    </citation>
    <scope>NUCLEOTIDE SEQUENCE [LARGE SCALE GENOMIC DNA]</scope>
    <source>
        <strain evidence="21">DCEP-RM93F</strain>
        <strain evidence="20">DCEP-RM93M</strain>
    </source>
</reference>
<evidence type="ECO:0000313" key="22">
    <source>
        <dbReference type="Proteomes" id="UP000030764"/>
    </source>
</evidence>
<feature type="transmembrane region" description="Helical" evidence="17">
    <location>
        <begin position="358"/>
        <end position="378"/>
    </location>
</feature>
<evidence type="ECO:0000256" key="3">
    <source>
        <dbReference type="ARBA" id="ARBA00004127"/>
    </source>
</evidence>
<dbReference type="Proteomes" id="UP000030764">
    <property type="component" value="Unassembled WGS sequence"/>
</dbReference>
<evidence type="ECO:0000313" key="20">
    <source>
        <dbReference type="EMBL" id="KFD57890.1"/>
    </source>
</evidence>
<evidence type="ECO:0000256" key="1">
    <source>
        <dbReference type="ARBA" id="ARBA00001936"/>
    </source>
</evidence>
<feature type="transmembrane region" description="Helical" evidence="17">
    <location>
        <begin position="140"/>
        <end position="160"/>
    </location>
</feature>
<feature type="transmembrane region" description="Helical" evidence="17">
    <location>
        <begin position="237"/>
        <end position="257"/>
    </location>
</feature>
<feature type="transmembrane region" description="Helical" evidence="17">
    <location>
        <begin position="695"/>
        <end position="715"/>
    </location>
</feature>
<feature type="compositionally biased region" description="Basic residues" evidence="16">
    <location>
        <begin position="798"/>
        <end position="811"/>
    </location>
</feature>